<proteinExistence type="predicted"/>
<name>A0A3D4V712_9BACT</name>
<protein>
    <recommendedName>
        <fullName evidence="4">DUF4760 domain-containing protein</fullName>
    </recommendedName>
</protein>
<reference evidence="2 3" key="1">
    <citation type="journal article" date="2018" name="Nat. Biotechnol.">
        <title>A standardized bacterial taxonomy based on genome phylogeny substantially revises the tree of life.</title>
        <authorList>
            <person name="Parks D.H."/>
            <person name="Chuvochina M."/>
            <person name="Waite D.W."/>
            <person name="Rinke C."/>
            <person name="Skarshewski A."/>
            <person name="Chaumeil P.A."/>
            <person name="Hugenholtz P."/>
        </authorList>
    </citation>
    <scope>NUCLEOTIDE SEQUENCE [LARGE SCALE GENOMIC DNA]</scope>
    <source>
        <strain evidence="2">UBA8844</strain>
    </source>
</reference>
<evidence type="ECO:0000313" key="3">
    <source>
        <dbReference type="Proteomes" id="UP000264071"/>
    </source>
</evidence>
<accession>A0A3D4V712</accession>
<keyword evidence="1" id="KW-0812">Transmembrane</keyword>
<comment type="caution">
    <text evidence="2">The sequence shown here is derived from an EMBL/GenBank/DDBJ whole genome shotgun (WGS) entry which is preliminary data.</text>
</comment>
<gene>
    <name evidence="2" type="ORF">DGD08_04885</name>
</gene>
<sequence>MESGTKDLVDLIARIITSAGVLVTATSLLLTWKVRVADLKWRKICASRDALFDIHKNAYAIEALNMADAIFFKEVYTAPAGLVDMRSVDSAEVDAFLHCGTSTALTREQVAYVRRCFDWLLYYFDRVAYLHENGMLESTDFDATVKPYASFIAERWAYLERIASQASYVNVHRQIVRFLEAASSQDPFSHRSIENVGQPLGE</sequence>
<dbReference type="EMBL" id="DPIY01000005">
    <property type="protein sequence ID" value="HCT56532.1"/>
    <property type="molecule type" value="Genomic_DNA"/>
</dbReference>
<evidence type="ECO:0000256" key="1">
    <source>
        <dbReference type="SAM" id="Phobius"/>
    </source>
</evidence>
<keyword evidence="1" id="KW-1133">Transmembrane helix</keyword>
<evidence type="ECO:0008006" key="4">
    <source>
        <dbReference type="Google" id="ProtNLM"/>
    </source>
</evidence>
<evidence type="ECO:0000313" key="2">
    <source>
        <dbReference type="EMBL" id="HCT56532.1"/>
    </source>
</evidence>
<dbReference type="AlphaFoldDB" id="A0A3D4V712"/>
<dbReference type="Proteomes" id="UP000264071">
    <property type="component" value="Unassembled WGS sequence"/>
</dbReference>
<feature type="transmembrane region" description="Helical" evidence="1">
    <location>
        <begin position="12"/>
        <end position="32"/>
    </location>
</feature>
<keyword evidence="1" id="KW-0472">Membrane</keyword>
<organism evidence="2 3">
    <name type="scientific">Gemmatimonas aurantiaca</name>
    <dbReference type="NCBI Taxonomy" id="173480"/>
    <lineage>
        <taxon>Bacteria</taxon>
        <taxon>Pseudomonadati</taxon>
        <taxon>Gemmatimonadota</taxon>
        <taxon>Gemmatimonadia</taxon>
        <taxon>Gemmatimonadales</taxon>
        <taxon>Gemmatimonadaceae</taxon>
        <taxon>Gemmatimonas</taxon>
    </lineage>
</organism>